<keyword evidence="2" id="KW-1185">Reference proteome</keyword>
<gene>
    <name evidence="1" type="ORF">LEP1GSC195_2328</name>
</gene>
<evidence type="ECO:0000313" key="1">
    <source>
        <dbReference type="EMBL" id="EOQ96612.1"/>
    </source>
</evidence>
<reference evidence="1" key="1">
    <citation type="submission" date="2013-04" db="EMBL/GenBank/DDBJ databases">
        <authorList>
            <person name="Harkins D.M."/>
            <person name="Durkin A.S."/>
            <person name="Brinkac L.M."/>
            <person name="Haft D.H."/>
            <person name="Selengut J.D."/>
            <person name="Sanka R."/>
            <person name="DePew J."/>
            <person name="Purushe J."/>
            <person name="Galloway R.L."/>
            <person name="Vinetz J.M."/>
            <person name="Sutton G.G."/>
            <person name="Nierman W.C."/>
            <person name="Fouts D.E."/>
        </authorList>
    </citation>
    <scope>NUCLEOTIDE SEQUENCE [LARGE SCALE GENOMIC DNA]</scope>
    <source>
        <strain evidence="1">CDC</strain>
    </source>
</reference>
<dbReference type="Proteomes" id="UP000013984">
    <property type="component" value="Unassembled WGS sequence"/>
</dbReference>
<sequence length="78" mass="8383">MQKLLVPIVILGMRNVILKSVAVLGLSTLVTCSLFKKENKDEDMLNAFLLLLWANSQSAGCSGTKSGFTICIPKGIAE</sequence>
<accession>R9A3B9</accession>
<dbReference type="EMBL" id="AOGZ02000014">
    <property type="protein sequence ID" value="EOQ96612.1"/>
    <property type="molecule type" value="Genomic_DNA"/>
</dbReference>
<comment type="caution">
    <text evidence="1">The sequence shown here is derived from an EMBL/GenBank/DDBJ whole genome shotgun (WGS) entry which is preliminary data.</text>
</comment>
<dbReference type="STRING" id="1218599.LEP1GSC195_2328"/>
<dbReference type="AlphaFoldDB" id="R9A3B9"/>
<protein>
    <submittedName>
        <fullName evidence="1">Uncharacterized protein</fullName>
    </submittedName>
</protein>
<name>R9A3B9_9LEPT</name>
<organism evidence="1 2">
    <name type="scientific">Leptospira wolbachii serovar Codice str. CDC</name>
    <dbReference type="NCBI Taxonomy" id="1218599"/>
    <lineage>
        <taxon>Bacteria</taxon>
        <taxon>Pseudomonadati</taxon>
        <taxon>Spirochaetota</taxon>
        <taxon>Spirochaetia</taxon>
        <taxon>Leptospirales</taxon>
        <taxon>Leptospiraceae</taxon>
        <taxon>Leptospira</taxon>
    </lineage>
</organism>
<evidence type="ECO:0000313" key="2">
    <source>
        <dbReference type="Proteomes" id="UP000013984"/>
    </source>
</evidence>
<proteinExistence type="predicted"/>